<organism evidence="4 5">
    <name type="scientific">Pseudomonas frederiksbergensis</name>
    <dbReference type="NCBI Taxonomy" id="104087"/>
    <lineage>
        <taxon>Bacteria</taxon>
        <taxon>Pseudomonadati</taxon>
        <taxon>Pseudomonadota</taxon>
        <taxon>Gammaproteobacteria</taxon>
        <taxon>Pseudomonadales</taxon>
        <taxon>Pseudomonadaceae</taxon>
        <taxon>Pseudomonas</taxon>
    </lineage>
</organism>
<dbReference type="Proteomes" id="UP000030949">
    <property type="component" value="Unassembled WGS sequence"/>
</dbReference>
<feature type="domain" description="MmgE/PrpD N-terminal" evidence="2">
    <location>
        <begin position="25"/>
        <end position="264"/>
    </location>
</feature>
<comment type="caution">
    <text evidence="4">The sequence shown here is derived from an EMBL/GenBank/DDBJ whole genome shotgun (WGS) entry which is preliminary data.</text>
</comment>
<dbReference type="EMBL" id="JQGJ02000005">
    <property type="protein sequence ID" value="KKK07927.1"/>
    <property type="molecule type" value="Genomic_DNA"/>
</dbReference>
<dbReference type="PANTHER" id="PTHR16943:SF8">
    <property type="entry name" value="2-METHYLCITRATE DEHYDRATASE"/>
    <property type="match status" value="1"/>
</dbReference>
<sequence length="474" mass="51040">MCASRTRADLSVQSEVTMTDSTVARRLAQYAHELRNQRLPEDIIKLVRQRFIDSLACVLGAYGAGPVKAALCYAAANKAQSSSVFGTNLKTTAQIAAFANGLMVRFLDYNDGYMALEPGHPSDNIPACLAVAQAENATGAELVSAIVLAYEIQMRLQDAASLNKRGWDHVNYINVAMAAAASNLMKLDVAQTEQAINIALSGHMAMRQVRSGSLSDWKGCSAANAARNAIFAAQVARHGMTGPSPIFEGEMGFFKQVSGPFDLDIGRFGTPDNGDFAIRRSLTKTFPTNGELHTAVWAALDIRKRIDGVKDIAAISIETSEFNRRVLADTPEKWLPKTRETADHSLPYNVARALLDGDITVGSYAAEKVADPAAIALMEKTSVVEDPSLTALFPRHLANRVRVTLVSGEQVVSEMITGPGSVETPMTDSDFERKFRRMAMPHIDAAAQAAVIGFVAGLEHQAGFESLFTAMAVS</sequence>
<dbReference type="SUPFAM" id="SSF103378">
    <property type="entry name" value="2-methylcitrate dehydratase PrpD"/>
    <property type="match status" value="1"/>
</dbReference>
<dbReference type="Gene3D" id="1.10.4100.10">
    <property type="entry name" value="2-methylcitrate dehydratase PrpD"/>
    <property type="match status" value="1"/>
</dbReference>
<accession>A0A0U1PQL5</accession>
<comment type="similarity">
    <text evidence="1">Belongs to the PrpD family.</text>
</comment>
<feature type="domain" description="MmgE/PrpD C-terminal" evidence="3">
    <location>
        <begin position="286"/>
        <end position="452"/>
    </location>
</feature>
<dbReference type="GO" id="GO:0016829">
    <property type="term" value="F:lyase activity"/>
    <property type="evidence" value="ECO:0007669"/>
    <property type="project" value="InterPro"/>
</dbReference>
<protein>
    <submittedName>
        <fullName evidence="4">2-methylcitrate dehydratase</fullName>
    </submittedName>
</protein>
<dbReference type="InterPro" id="IPR045336">
    <property type="entry name" value="MmgE_PrpD_N"/>
</dbReference>
<dbReference type="Pfam" id="PF19305">
    <property type="entry name" value="MmgE_PrpD_C"/>
    <property type="match status" value="1"/>
</dbReference>
<evidence type="ECO:0000259" key="2">
    <source>
        <dbReference type="Pfam" id="PF03972"/>
    </source>
</evidence>
<dbReference type="AlphaFoldDB" id="A0A0U1PQL5"/>
<dbReference type="InterPro" id="IPR005656">
    <property type="entry name" value="MmgE_PrpD"/>
</dbReference>
<evidence type="ECO:0000313" key="4">
    <source>
        <dbReference type="EMBL" id="KKK07927.1"/>
    </source>
</evidence>
<gene>
    <name evidence="4" type="ORF">JZ00_30635</name>
</gene>
<proteinExistence type="inferred from homology"/>
<name>A0A0U1PQL5_9PSED</name>
<dbReference type="InterPro" id="IPR042183">
    <property type="entry name" value="MmgE/PrpD_sf_1"/>
</dbReference>
<evidence type="ECO:0000256" key="1">
    <source>
        <dbReference type="ARBA" id="ARBA00006174"/>
    </source>
</evidence>
<dbReference type="InterPro" id="IPR045337">
    <property type="entry name" value="MmgE_PrpD_C"/>
</dbReference>
<dbReference type="InterPro" id="IPR036148">
    <property type="entry name" value="MmgE/PrpD_sf"/>
</dbReference>
<dbReference type="Pfam" id="PF03972">
    <property type="entry name" value="MmgE_PrpD_N"/>
    <property type="match status" value="1"/>
</dbReference>
<dbReference type="Gene3D" id="3.30.1330.120">
    <property type="entry name" value="2-methylcitrate dehydratase PrpD"/>
    <property type="match status" value="1"/>
</dbReference>
<evidence type="ECO:0000313" key="5">
    <source>
        <dbReference type="Proteomes" id="UP000030949"/>
    </source>
</evidence>
<dbReference type="InterPro" id="IPR042188">
    <property type="entry name" value="MmgE/PrpD_sf_2"/>
</dbReference>
<dbReference type="PANTHER" id="PTHR16943">
    <property type="entry name" value="2-METHYLCITRATE DEHYDRATASE-RELATED"/>
    <property type="match status" value="1"/>
</dbReference>
<evidence type="ECO:0000259" key="3">
    <source>
        <dbReference type="Pfam" id="PF19305"/>
    </source>
</evidence>
<reference evidence="4 5" key="1">
    <citation type="submission" date="2015-03" db="EMBL/GenBank/DDBJ databases">
        <title>Pseudomonas frederiksbergensis hydrocarbon degrader.</title>
        <authorList>
            <person name="Brown L.M."/>
            <person name="Ruiz O.N."/>
            <person name="Mueller S."/>
            <person name="Gunasekera T.S."/>
        </authorList>
    </citation>
    <scope>NUCLEOTIDE SEQUENCE [LARGE SCALE GENOMIC DNA]</scope>
    <source>
        <strain evidence="4 5">SI8</strain>
    </source>
</reference>